<dbReference type="InParanoid" id="M1CX32"/>
<evidence type="ECO:0000313" key="2">
    <source>
        <dbReference type="Proteomes" id="UP000011115"/>
    </source>
</evidence>
<reference evidence="1" key="2">
    <citation type="submission" date="2015-06" db="UniProtKB">
        <authorList>
            <consortium name="EnsemblPlants"/>
        </authorList>
    </citation>
    <scope>IDENTIFICATION</scope>
    <source>
        <strain evidence="1">DM1-3 516 R44</strain>
    </source>
</reference>
<dbReference type="Gramene" id="PGSC0003DMT400076616">
    <property type="protein sequence ID" value="PGSC0003DMT400076616"/>
    <property type="gene ID" value="PGSC0003DMG401029795"/>
</dbReference>
<name>M1CX32_SOLTU</name>
<organism evidence="1 2">
    <name type="scientific">Solanum tuberosum</name>
    <name type="common">Potato</name>
    <dbReference type="NCBI Taxonomy" id="4113"/>
    <lineage>
        <taxon>Eukaryota</taxon>
        <taxon>Viridiplantae</taxon>
        <taxon>Streptophyta</taxon>
        <taxon>Embryophyta</taxon>
        <taxon>Tracheophyta</taxon>
        <taxon>Spermatophyta</taxon>
        <taxon>Magnoliopsida</taxon>
        <taxon>eudicotyledons</taxon>
        <taxon>Gunneridae</taxon>
        <taxon>Pentapetalae</taxon>
        <taxon>asterids</taxon>
        <taxon>lamiids</taxon>
        <taxon>Solanales</taxon>
        <taxon>Solanaceae</taxon>
        <taxon>Solanoideae</taxon>
        <taxon>Solaneae</taxon>
        <taxon>Solanum</taxon>
    </lineage>
</organism>
<dbReference type="PaxDb" id="4113-PGSC0003DMT400076616"/>
<evidence type="ECO:0000313" key="1">
    <source>
        <dbReference type="EnsemblPlants" id="PGSC0003DMT400076616"/>
    </source>
</evidence>
<dbReference type="Proteomes" id="UP000011115">
    <property type="component" value="Unassembled WGS sequence"/>
</dbReference>
<dbReference type="EnsemblPlants" id="PGSC0003DMT400076616">
    <property type="protein sequence ID" value="PGSC0003DMT400076616"/>
    <property type="gene ID" value="PGSC0003DMG401029795"/>
</dbReference>
<sequence>MVVSVNIFASDGLPAGRTEVAGFWLIFFGNFTCLLEYDSEEEVAESLGKWSIRPESNEGIIVCVWWSEKKEHAGKFHISIIVSEIV</sequence>
<keyword evidence="2" id="KW-1185">Reference proteome</keyword>
<dbReference type="HOGENOM" id="CLU_2502299_0_0_1"/>
<proteinExistence type="predicted"/>
<dbReference type="AlphaFoldDB" id="M1CX32"/>
<accession>M1CX32</accession>
<protein>
    <submittedName>
        <fullName evidence="1">Uncharacterized protein</fullName>
    </submittedName>
</protein>
<reference evidence="2" key="1">
    <citation type="journal article" date="2011" name="Nature">
        <title>Genome sequence and analysis of the tuber crop potato.</title>
        <authorList>
            <consortium name="The Potato Genome Sequencing Consortium"/>
        </authorList>
    </citation>
    <scope>NUCLEOTIDE SEQUENCE [LARGE SCALE GENOMIC DNA]</scope>
    <source>
        <strain evidence="2">cv. DM1-3 516 R44</strain>
    </source>
</reference>